<evidence type="ECO:0000313" key="3">
    <source>
        <dbReference type="Proteomes" id="UP000182693"/>
    </source>
</evidence>
<dbReference type="SUPFAM" id="SSF82171">
    <property type="entry name" value="DPP6 N-terminal domain-like"/>
    <property type="match status" value="1"/>
</dbReference>
<organism evidence="2 3">
    <name type="scientific">Candidatus Wolfebacteria bacterium CG1_02_39_135</name>
    <dbReference type="NCBI Taxonomy" id="1805425"/>
    <lineage>
        <taxon>Bacteria</taxon>
        <taxon>Candidatus Wolfeibacteriota</taxon>
    </lineage>
</organism>
<accession>A0A1J4Y279</accession>
<evidence type="ECO:0000313" key="2">
    <source>
        <dbReference type="EMBL" id="OIO65785.1"/>
    </source>
</evidence>
<dbReference type="STRING" id="1805425.AUJ30_00485"/>
<reference evidence="2 3" key="1">
    <citation type="journal article" date="2016" name="Environ. Microbiol.">
        <title>Genomic resolution of a cold subsurface aquifer community provides metabolic insights for novel microbes adapted to high CO concentrations.</title>
        <authorList>
            <person name="Probst A.J."/>
            <person name="Castelle C.J."/>
            <person name="Singh A."/>
            <person name="Brown C.T."/>
            <person name="Anantharaman K."/>
            <person name="Sharon I."/>
            <person name="Hug L.A."/>
            <person name="Burstein D."/>
            <person name="Emerson J.B."/>
            <person name="Thomas B.C."/>
            <person name="Banfield J.F."/>
        </authorList>
    </citation>
    <scope>NUCLEOTIDE SEQUENCE [LARGE SCALE GENOMIC DNA]</scope>
    <source>
        <strain evidence="2">CG1_02_39_135</strain>
    </source>
</reference>
<dbReference type="InterPro" id="IPR011042">
    <property type="entry name" value="6-blade_b-propeller_TolB-like"/>
</dbReference>
<keyword evidence="1" id="KW-0812">Transmembrane</keyword>
<dbReference type="AlphaFoldDB" id="A0A1J4Y279"/>
<dbReference type="Proteomes" id="UP000182693">
    <property type="component" value="Unassembled WGS sequence"/>
</dbReference>
<comment type="caution">
    <text evidence="2">The sequence shown here is derived from an EMBL/GenBank/DDBJ whole genome shotgun (WGS) entry which is preliminary data.</text>
</comment>
<dbReference type="Gene3D" id="2.120.10.30">
    <property type="entry name" value="TolB, C-terminal domain"/>
    <property type="match status" value="1"/>
</dbReference>
<keyword evidence="1" id="KW-0472">Membrane</keyword>
<feature type="transmembrane region" description="Helical" evidence="1">
    <location>
        <begin position="5"/>
        <end position="25"/>
    </location>
</feature>
<keyword evidence="1" id="KW-1133">Transmembrane helix</keyword>
<sequence>MKKIIIIISVILGIVAMGLGVYFAWQKTKTILTPPGIGQQPTASNQQSTTGEQQPAAAQKLKILSDQPIFDYWIFYPAATSTDSKIFYLSQDGKIFQLEGGKSEAVSSEPIGNIQMIKSSLDGKRVLIKFGDFISPKFIIFNTEAKVFELLPENITAAAFSPDAKKIAYLEKNSGNLMIKDLIGAKPKTVKVLSFNQKDFDLDWILAEKIVLTPKPSAFYRTSSWMIDINKKTLIALGTEVNGLMMKWSADGKAGLQFSSQSEGREGRLNLINEQGAVQAVLDFITLPDKCFISQPKIYCAVPESIPAKTVLPDDYLKRAVYFKDVFYQIDITQNSLSEILAGTEPTLDATRLNLVDNKLLFINRYDNGLYSLEL</sequence>
<dbReference type="EMBL" id="MNWX01000007">
    <property type="protein sequence ID" value="OIO65785.1"/>
    <property type="molecule type" value="Genomic_DNA"/>
</dbReference>
<evidence type="ECO:0000256" key="1">
    <source>
        <dbReference type="SAM" id="Phobius"/>
    </source>
</evidence>
<protein>
    <submittedName>
        <fullName evidence="2">Uncharacterized protein</fullName>
    </submittedName>
</protein>
<gene>
    <name evidence="2" type="ORF">AUJ30_00485</name>
</gene>
<name>A0A1J4Y279_9BACT</name>
<proteinExistence type="predicted"/>